<evidence type="ECO:0000313" key="2">
    <source>
        <dbReference type="EMBL" id="ACV06802.1"/>
    </source>
</evidence>
<dbReference type="STRING" id="478801.Ksed_17980"/>
<dbReference type="eggNOG" id="COG1546">
    <property type="taxonomic scope" value="Bacteria"/>
</dbReference>
<dbReference type="InterPro" id="IPR036653">
    <property type="entry name" value="CinA-like_C"/>
</dbReference>
<dbReference type="NCBIfam" id="TIGR00199">
    <property type="entry name" value="PncC_domain"/>
    <property type="match status" value="1"/>
</dbReference>
<dbReference type="AlphaFoldDB" id="C7NJB5"/>
<gene>
    <name evidence="2" type="ordered locus">Ksed_17980</name>
</gene>
<feature type="domain" description="CinA C-terminal" evidence="1">
    <location>
        <begin position="16"/>
        <end position="170"/>
    </location>
</feature>
<evidence type="ECO:0000259" key="1">
    <source>
        <dbReference type="Pfam" id="PF02464"/>
    </source>
</evidence>
<dbReference type="Gene3D" id="3.90.950.20">
    <property type="entry name" value="CinA-like"/>
    <property type="match status" value="1"/>
</dbReference>
<dbReference type="EMBL" id="CP001686">
    <property type="protein sequence ID" value="ACV06802.1"/>
    <property type="molecule type" value="Genomic_DNA"/>
</dbReference>
<dbReference type="HOGENOM" id="CLU_030805_1_0_11"/>
<sequence length="182" mass="18392">MGQGARALVTGGQGDDLARTLIEQLTRRGETLAVAESLTGGLVCAALTDVPGASLALRGGAVSYATDLKASALGVDAGLLAREGPVHADVAEQMAAGVARWGDATWGLSTTGVAGPGPTDGHPAGTVYVGVARVAAGEQTTAHRAFCFSGDRTAVRRASVEAALQEILRQLDFTEPLGDTTH</sequence>
<proteinExistence type="predicted"/>
<evidence type="ECO:0000313" key="3">
    <source>
        <dbReference type="Proteomes" id="UP000006666"/>
    </source>
</evidence>
<dbReference type="InterPro" id="IPR008136">
    <property type="entry name" value="CinA_C"/>
</dbReference>
<name>C7NJB5_KYTSD</name>
<accession>C7NJB5</accession>
<reference evidence="2 3" key="1">
    <citation type="journal article" date="2009" name="Stand. Genomic Sci.">
        <title>Complete genome sequence of Kytococcus sedentarius type strain (541).</title>
        <authorList>
            <person name="Sims D."/>
            <person name="Brettin T."/>
            <person name="Detter J.C."/>
            <person name="Han C."/>
            <person name="Lapidus A."/>
            <person name="Copeland A."/>
            <person name="Glavina Del Rio T."/>
            <person name="Nolan M."/>
            <person name="Chen F."/>
            <person name="Lucas S."/>
            <person name="Tice H."/>
            <person name="Cheng J.F."/>
            <person name="Bruce D."/>
            <person name="Goodwin L."/>
            <person name="Pitluck S."/>
            <person name="Ovchinnikova G."/>
            <person name="Pati A."/>
            <person name="Ivanova N."/>
            <person name="Mavrommatis K."/>
            <person name="Chen A."/>
            <person name="Palaniappan K."/>
            <person name="D'haeseleer P."/>
            <person name="Chain P."/>
            <person name="Bristow J."/>
            <person name="Eisen J.A."/>
            <person name="Markowitz V."/>
            <person name="Hugenholtz P."/>
            <person name="Schneider S."/>
            <person name="Goker M."/>
            <person name="Pukall R."/>
            <person name="Kyrpides N.C."/>
            <person name="Klenk H.P."/>
        </authorList>
    </citation>
    <scope>NUCLEOTIDE SEQUENCE [LARGE SCALE GENOMIC DNA]</scope>
    <source>
        <strain evidence="3">ATCC 14392 / DSM 20547 / JCM 11482 / CCUG 33030 / NBRC 15357 / NCTC 11040 / CCM 314 / 541</strain>
    </source>
</reference>
<keyword evidence="3" id="KW-1185">Reference proteome</keyword>
<dbReference type="Proteomes" id="UP000006666">
    <property type="component" value="Chromosome"/>
</dbReference>
<protein>
    <submittedName>
        <fullName evidence="2">Competence/damage-inducible protein cinA</fullName>
    </submittedName>
</protein>
<organism evidence="2 3">
    <name type="scientific">Kytococcus sedentarius (strain ATCC 14392 / DSM 20547 / JCM 11482 / CCUG 33030 / NBRC 15357 / NCTC 11040 / CCM 314 / 541)</name>
    <name type="common">Micrococcus sedentarius</name>
    <dbReference type="NCBI Taxonomy" id="478801"/>
    <lineage>
        <taxon>Bacteria</taxon>
        <taxon>Bacillati</taxon>
        <taxon>Actinomycetota</taxon>
        <taxon>Actinomycetes</taxon>
        <taxon>Micrococcales</taxon>
        <taxon>Kytococcaceae</taxon>
        <taxon>Kytococcus</taxon>
    </lineage>
</organism>
<dbReference type="Pfam" id="PF02464">
    <property type="entry name" value="CinA"/>
    <property type="match status" value="1"/>
</dbReference>
<dbReference type="KEGG" id="kse:Ksed_17980"/>
<dbReference type="SUPFAM" id="SSF142433">
    <property type="entry name" value="CinA-like"/>
    <property type="match status" value="1"/>
</dbReference>